<evidence type="ECO:0000313" key="1">
    <source>
        <dbReference type="EMBL" id="MPD03163.1"/>
    </source>
</evidence>
<gene>
    <name evidence="1" type="ORF">E2C01_098788</name>
</gene>
<name>A0A5B7K3T3_PORTR</name>
<proteinExistence type="predicted"/>
<accession>A0A5B7K3T3</accession>
<dbReference type="Proteomes" id="UP000324222">
    <property type="component" value="Unassembled WGS sequence"/>
</dbReference>
<dbReference type="EMBL" id="VSRR010134956">
    <property type="protein sequence ID" value="MPD03163.1"/>
    <property type="molecule type" value="Genomic_DNA"/>
</dbReference>
<comment type="caution">
    <text evidence="1">The sequence shown here is derived from an EMBL/GenBank/DDBJ whole genome shotgun (WGS) entry which is preliminary data.</text>
</comment>
<protein>
    <submittedName>
        <fullName evidence="1">Uncharacterized protein</fullName>
    </submittedName>
</protein>
<dbReference type="AlphaFoldDB" id="A0A5B7K3T3"/>
<keyword evidence="2" id="KW-1185">Reference proteome</keyword>
<organism evidence="1 2">
    <name type="scientific">Portunus trituberculatus</name>
    <name type="common">Swimming crab</name>
    <name type="synonym">Neptunus trituberculatus</name>
    <dbReference type="NCBI Taxonomy" id="210409"/>
    <lineage>
        <taxon>Eukaryota</taxon>
        <taxon>Metazoa</taxon>
        <taxon>Ecdysozoa</taxon>
        <taxon>Arthropoda</taxon>
        <taxon>Crustacea</taxon>
        <taxon>Multicrustacea</taxon>
        <taxon>Malacostraca</taxon>
        <taxon>Eumalacostraca</taxon>
        <taxon>Eucarida</taxon>
        <taxon>Decapoda</taxon>
        <taxon>Pleocyemata</taxon>
        <taxon>Brachyura</taxon>
        <taxon>Eubrachyura</taxon>
        <taxon>Portunoidea</taxon>
        <taxon>Portunidae</taxon>
        <taxon>Portuninae</taxon>
        <taxon>Portunus</taxon>
    </lineage>
</organism>
<evidence type="ECO:0000313" key="2">
    <source>
        <dbReference type="Proteomes" id="UP000324222"/>
    </source>
</evidence>
<sequence length="68" mass="7274">MTSSRCLIDKISLVDKSESFLSRSLIGQRPGVSDEGRRHIIVRDAVGVVAVGAGCPPPRFGCGGRDKY</sequence>
<reference evidence="1 2" key="1">
    <citation type="submission" date="2019-05" db="EMBL/GenBank/DDBJ databases">
        <title>Another draft genome of Portunus trituberculatus and its Hox gene families provides insights of decapod evolution.</title>
        <authorList>
            <person name="Jeong J.-H."/>
            <person name="Song I."/>
            <person name="Kim S."/>
            <person name="Choi T."/>
            <person name="Kim D."/>
            <person name="Ryu S."/>
            <person name="Kim W."/>
        </authorList>
    </citation>
    <scope>NUCLEOTIDE SEQUENCE [LARGE SCALE GENOMIC DNA]</scope>
    <source>
        <tissue evidence="1">Muscle</tissue>
    </source>
</reference>